<evidence type="ECO:0000256" key="1">
    <source>
        <dbReference type="SAM" id="Phobius"/>
    </source>
</evidence>
<dbReference type="AlphaFoldDB" id="A0A948T1R8"/>
<feature type="transmembrane region" description="Helical" evidence="1">
    <location>
        <begin position="71"/>
        <end position="89"/>
    </location>
</feature>
<keyword evidence="1" id="KW-1133">Transmembrane helix</keyword>
<dbReference type="InterPro" id="IPR006976">
    <property type="entry name" value="VanZ-like"/>
</dbReference>
<comment type="caution">
    <text evidence="3">The sequence shown here is derived from an EMBL/GenBank/DDBJ whole genome shotgun (WGS) entry which is preliminary data.</text>
</comment>
<keyword evidence="1" id="KW-0472">Membrane</keyword>
<dbReference type="Pfam" id="PF04892">
    <property type="entry name" value="VanZ"/>
    <property type="match status" value="1"/>
</dbReference>
<dbReference type="EMBL" id="JAHLFP010000027">
    <property type="protein sequence ID" value="MBU3805962.1"/>
    <property type="molecule type" value="Genomic_DNA"/>
</dbReference>
<feature type="transmembrane region" description="Helical" evidence="1">
    <location>
        <begin position="7"/>
        <end position="27"/>
    </location>
</feature>
<protein>
    <submittedName>
        <fullName evidence="3">VanZ family protein</fullName>
    </submittedName>
</protein>
<dbReference type="Proteomes" id="UP000713596">
    <property type="component" value="Unassembled WGS sequence"/>
</dbReference>
<evidence type="ECO:0000313" key="3">
    <source>
        <dbReference type="EMBL" id="MBU3805962.1"/>
    </source>
</evidence>
<proteinExistence type="predicted"/>
<reference evidence="3" key="2">
    <citation type="submission" date="2021-04" db="EMBL/GenBank/DDBJ databases">
        <authorList>
            <person name="Gilroy R."/>
        </authorList>
    </citation>
    <scope>NUCLEOTIDE SEQUENCE</scope>
    <source>
        <strain evidence="3">B5_2728</strain>
    </source>
</reference>
<evidence type="ECO:0000259" key="2">
    <source>
        <dbReference type="Pfam" id="PF04892"/>
    </source>
</evidence>
<name>A0A948T1R8_9FIRM</name>
<reference evidence="3" key="1">
    <citation type="journal article" date="2021" name="PeerJ">
        <title>Extensive microbial diversity within the chicken gut microbiome revealed by metagenomics and culture.</title>
        <authorList>
            <person name="Gilroy R."/>
            <person name="Ravi A."/>
            <person name="Getino M."/>
            <person name="Pursley I."/>
            <person name="Horton D.L."/>
            <person name="Alikhan N.F."/>
            <person name="Baker D."/>
            <person name="Gharbi K."/>
            <person name="Hall N."/>
            <person name="Watson M."/>
            <person name="Adriaenssens E.M."/>
            <person name="Foster-Nyarko E."/>
            <person name="Jarju S."/>
            <person name="Secka A."/>
            <person name="Antonio M."/>
            <person name="Oren A."/>
            <person name="Chaudhuri R.R."/>
            <person name="La Ragione R."/>
            <person name="Hildebrand F."/>
            <person name="Pallen M.J."/>
        </authorList>
    </citation>
    <scope>NUCLEOTIDE SEQUENCE</scope>
    <source>
        <strain evidence="3">B5_2728</strain>
    </source>
</reference>
<feature type="transmembrane region" description="Helical" evidence="1">
    <location>
        <begin position="98"/>
        <end position="120"/>
    </location>
</feature>
<gene>
    <name evidence="3" type="ORF">H9882_03610</name>
</gene>
<dbReference type="PANTHER" id="PTHR36834">
    <property type="entry name" value="MEMBRANE PROTEIN-RELATED"/>
    <property type="match status" value="1"/>
</dbReference>
<dbReference type="PANTHER" id="PTHR36834:SF1">
    <property type="entry name" value="INTEGRAL MEMBRANE PROTEIN"/>
    <property type="match status" value="1"/>
</dbReference>
<feature type="transmembrane region" description="Helical" evidence="1">
    <location>
        <begin position="126"/>
        <end position="147"/>
    </location>
</feature>
<organism evidence="3 4">
    <name type="scientific">Candidatus Allofournierella pullistercoris</name>
    <dbReference type="NCBI Taxonomy" id="2838597"/>
    <lineage>
        <taxon>Bacteria</taxon>
        <taxon>Bacillati</taxon>
        <taxon>Bacillota</taxon>
        <taxon>Clostridia</taxon>
        <taxon>Eubacteriales</taxon>
        <taxon>Oscillospiraceae</taxon>
        <taxon>Allofournierella</taxon>
    </lineage>
</organism>
<evidence type="ECO:0000313" key="4">
    <source>
        <dbReference type="Proteomes" id="UP000713596"/>
    </source>
</evidence>
<sequence>MGKQKRFLQLLFWAYVLLIFLVIILKFNGSFVDLWHRWQTAQPFHWYNLQLGYTVLRQIQHISSSWARLNLLANTLAFIPIGVLLPLAYPTFRRFWKVFLAGFVMVFLMEGVQLVTGLGTFDVDDILLNVIGISTGYGLMSLASFLWNRHRPQKNHKIVYRANQSSR</sequence>
<dbReference type="InterPro" id="IPR053150">
    <property type="entry name" value="Teicoplanin_resist-assoc"/>
</dbReference>
<accession>A0A948T1R8</accession>
<keyword evidence="1" id="KW-0812">Transmembrane</keyword>
<feature type="domain" description="VanZ-like" evidence="2">
    <location>
        <begin position="12"/>
        <end position="142"/>
    </location>
</feature>